<comment type="caution">
    <text evidence="1">The sequence shown here is derived from an EMBL/GenBank/DDBJ whole genome shotgun (WGS) entry which is preliminary data.</text>
</comment>
<dbReference type="Proteomes" id="UP000499080">
    <property type="component" value="Unassembled WGS sequence"/>
</dbReference>
<organism evidence="1 2">
    <name type="scientific">Araneus ventricosus</name>
    <name type="common">Orbweaver spider</name>
    <name type="synonym">Epeira ventricosa</name>
    <dbReference type="NCBI Taxonomy" id="182803"/>
    <lineage>
        <taxon>Eukaryota</taxon>
        <taxon>Metazoa</taxon>
        <taxon>Ecdysozoa</taxon>
        <taxon>Arthropoda</taxon>
        <taxon>Chelicerata</taxon>
        <taxon>Arachnida</taxon>
        <taxon>Araneae</taxon>
        <taxon>Araneomorphae</taxon>
        <taxon>Entelegynae</taxon>
        <taxon>Araneoidea</taxon>
        <taxon>Araneidae</taxon>
        <taxon>Araneus</taxon>
    </lineage>
</organism>
<accession>A0A4Y2GN65</accession>
<evidence type="ECO:0000313" key="1">
    <source>
        <dbReference type="EMBL" id="GBM55322.1"/>
    </source>
</evidence>
<protein>
    <submittedName>
        <fullName evidence="1">Uncharacterized protein</fullName>
    </submittedName>
</protein>
<dbReference type="EMBL" id="BGPR01001495">
    <property type="protein sequence ID" value="GBM55322.1"/>
    <property type="molecule type" value="Genomic_DNA"/>
</dbReference>
<dbReference type="AlphaFoldDB" id="A0A4Y2GN65"/>
<name>A0A4Y2GN65_ARAVE</name>
<keyword evidence="2" id="KW-1185">Reference proteome</keyword>
<reference evidence="1 2" key="1">
    <citation type="journal article" date="2019" name="Sci. Rep.">
        <title>Orb-weaving spider Araneus ventricosus genome elucidates the spidroin gene catalogue.</title>
        <authorList>
            <person name="Kono N."/>
            <person name="Nakamura H."/>
            <person name="Ohtoshi R."/>
            <person name="Moran D.A.P."/>
            <person name="Shinohara A."/>
            <person name="Yoshida Y."/>
            <person name="Fujiwara M."/>
            <person name="Mori M."/>
            <person name="Tomita M."/>
            <person name="Arakawa K."/>
        </authorList>
    </citation>
    <scope>NUCLEOTIDE SEQUENCE [LARGE SCALE GENOMIC DNA]</scope>
</reference>
<proteinExistence type="predicted"/>
<sequence>MKMPSLGNPQNDGLFHSSIKLYSASDFDQTGKDLFLVQILFLEIPVQTDANLLSAHTNPEKNSHKDFFLKSTAFPLMIPEQTYLSLYLSLAYQPTTVNGLDPH</sequence>
<gene>
    <name evidence="1" type="ORF">AVEN_253989_1</name>
</gene>
<evidence type="ECO:0000313" key="2">
    <source>
        <dbReference type="Proteomes" id="UP000499080"/>
    </source>
</evidence>